<evidence type="ECO:0000313" key="1">
    <source>
        <dbReference type="EMBL" id="GBM90352.1"/>
    </source>
</evidence>
<gene>
    <name evidence="1" type="ORF">AVEN_176460_1</name>
</gene>
<sequence>MTLFLKSIKHFLPFTFPLLRHEPPLCVDVKEEVLKVQKPSEPQSKPFTSLPKWNFWNTGRKKQSSRSKTYEIWNKCDEQKRTQAVNSSLPHSICLSQHCFFSVHSSRKIRHVHSSEVALGVGQSDVLSPSTADLRSPYSSPHSADFGFATLVAGCRSSQSFDVPANLAKGLAKKSAYELSEFDLVGNPTFPSRYAISHRFSTLTIVFSFSCSKISILEEI</sequence>
<evidence type="ECO:0000313" key="2">
    <source>
        <dbReference type="Proteomes" id="UP000499080"/>
    </source>
</evidence>
<keyword evidence="2" id="KW-1185">Reference proteome</keyword>
<name>A0A4Y2JM23_ARAVE</name>
<dbReference type="AlphaFoldDB" id="A0A4Y2JM23"/>
<organism evidence="1 2">
    <name type="scientific">Araneus ventricosus</name>
    <name type="common">Orbweaver spider</name>
    <name type="synonym">Epeira ventricosa</name>
    <dbReference type="NCBI Taxonomy" id="182803"/>
    <lineage>
        <taxon>Eukaryota</taxon>
        <taxon>Metazoa</taxon>
        <taxon>Ecdysozoa</taxon>
        <taxon>Arthropoda</taxon>
        <taxon>Chelicerata</taxon>
        <taxon>Arachnida</taxon>
        <taxon>Araneae</taxon>
        <taxon>Araneomorphae</taxon>
        <taxon>Entelegynae</taxon>
        <taxon>Araneoidea</taxon>
        <taxon>Araneidae</taxon>
        <taxon>Araneus</taxon>
    </lineage>
</organism>
<proteinExistence type="predicted"/>
<comment type="caution">
    <text evidence="1">The sequence shown here is derived from an EMBL/GenBank/DDBJ whole genome shotgun (WGS) entry which is preliminary data.</text>
</comment>
<dbReference type="EMBL" id="BGPR01003613">
    <property type="protein sequence ID" value="GBM90352.1"/>
    <property type="molecule type" value="Genomic_DNA"/>
</dbReference>
<accession>A0A4Y2JM23</accession>
<protein>
    <submittedName>
        <fullName evidence="1">Uncharacterized protein</fullName>
    </submittedName>
</protein>
<dbReference type="Proteomes" id="UP000499080">
    <property type="component" value="Unassembled WGS sequence"/>
</dbReference>
<reference evidence="1 2" key="1">
    <citation type="journal article" date="2019" name="Sci. Rep.">
        <title>Orb-weaving spider Araneus ventricosus genome elucidates the spidroin gene catalogue.</title>
        <authorList>
            <person name="Kono N."/>
            <person name="Nakamura H."/>
            <person name="Ohtoshi R."/>
            <person name="Moran D.A.P."/>
            <person name="Shinohara A."/>
            <person name="Yoshida Y."/>
            <person name="Fujiwara M."/>
            <person name="Mori M."/>
            <person name="Tomita M."/>
            <person name="Arakawa K."/>
        </authorList>
    </citation>
    <scope>NUCLEOTIDE SEQUENCE [LARGE SCALE GENOMIC DNA]</scope>
</reference>